<dbReference type="Gene3D" id="3.20.20.150">
    <property type="entry name" value="Divalent-metal-dependent TIM barrel enzymes"/>
    <property type="match status" value="1"/>
</dbReference>
<dbReference type="SUPFAM" id="SSF51658">
    <property type="entry name" value="Xylose isomerase-like"/>
    <property type="match status" value="1"/>
</dbReference>
<proteinExistence type="predicted"/>
<dbReference type="STRING" id="1218493.JF76_03020"/>
<dbReference type="InterPro" id="IPR036237">
    <property type="entry name" value="Xyl_isomerase-like_sf"/>
</dbReference>
<sequence length="252" mass="28535">MTLIINTLVYEKEIQSGISQLDLVDRIADLAADGIEIRREYFKDVDAEIKELAPAVREKGLLLNYSVPDNIFDENGNFNQNLNKYYKEAQELGAQKIKFSTGNFYKYHGDLAEDLSNLPLATIQTTIENDQTPISGNPDTIFDFLTAVRKAGFNSIFATFDLGNLAFTGFDPNLAAKKLAPFVAYIHLKNPMLNAKGKMQNTESLDLGMFNWKAVVRYLPKDAQFAFEFAMPDDEVIGKEMEKFHDYFNGKR</sequence>
<dbReference type="HOGENOM" id="CLU_068005_1_0_9"/>
<name>A0A0F4LK68_9LACO</name>
<dbReference type="EMBL" id="JXBY01000006">
    <property type="protein sequence ID" value="KJY58649.1"/>
    <property type="molecule type" value="Genomic_DNA"/>
</dbReference>
<evidence type="ECO:0000313" key="1">
    <source>
        <dbReference type="EMBL" id="KJY58649.1"/>
    </source>
</evidence>
<dbReference type="PATRIC" id="fig|1218493.3.peg.320"/>
<comment type="caution">
    <text evidence="1">The sequence shown here is derived from an EMBL/GenBank/DDBJ whole genome shotgun (WGS) entry which is preliminary data.</text>
</comment>
<dbReference type="RefSeq" id="WP_045927514.1">
    <property type="nucleotide sequence ID" value="NZ_JBHSZS010000003.1"/>
</dbReference>
<dbReference type="OrthoDB" id="2237247at2"/>
<reference evidence="1 2" key="1">
    <citation type="submission" date="2014-12" db="EMBL/GenBank/DDBJ databases">
        <title>Comparative genomics of the lactic acid bacteria isolated from the honey bee gut.</title>
        <authorList>
            <person name="Ellegaard K.M."/>
            <person name="Tamarit D."/>
            <person name="Javelind E."/>
            <person name="Olofsson T."/>
            <person name="Andersson S.G."/>
            <person name="Vasquez A."/>
        </authorList>
    </citation>
    <scope>NUCLEOTIDE SEQUENCE [LARGE SCALE GENOMIC DNA]</scope>
    <source>
        <strain evidence="1 2">Biut2</strain>
    </source>
</reference>
<dbReference type="AlphaFoldDB" id="A0A0F4LK68"/>
<organism evidence="1 2">
    <name type="scientific">Lactobacillus kullabergensis</name>
    <dbReference type="NCBI Taxonomy" id="1218493"/>
    <lineage>
        <taxon>Bacteria</taxon>
        <taxon>Bacillati</taxon>
        <taxon>Bacillota</taxon>
        <taxon>Bacilli</taxon>
        <taxon>Lactobacillales</taxon>
        <taxon>Lactobacillaceae</taxon>
        <taxon>Lactobacillus</taxon>
    </lineage>
</organism>
<protein>
    <submittedName>
        <fullName evidence="1">Sugar phosphatase isomerase/epimerase</fullName>
    </submittedName>
</protein>
<dbReference type="Proteomes" id="UP000033533">
    <property type="component" value="Unassembled WGS sequence"/>
</dbReference>
<gene>
    <name evidence="1" type="ORF">JF76_03020</name>
</gene>
<evidence type="ECO:0000313" key="2">
    <source>
        <dbReference type="Proteomes" id="UP000033533"/>
    </source>
</evidence>
<keyword evidence="1" id="KW-0413">Isomerase</keyword>
<accession>A0A0F4LK68</accession>
<dbReference type="GO" id="GO:0016853">
    <property type="term" value="F:isomerase activity"/>
    <property type="evidence" value="ECO:0007669"/>
    <property type="project" value="UniProtKB-KW"/>
</dbReference>